<reference evidence="8 9" key="1">
    <citation type="submission" date="2016-07" db="EMBL/GenBank/DDBJ databases">
        <title>Multi-omics approach to identify versatile polysaccharide utilization systems of a marine flavobacterium Gramella flava.</title>
        <authorList>
            <person name="Tang K."/>
        </authorList>
    </citation>
    <scope>NUCLEOTIDE SEQUENCE [LARGE SCALE GENOMIC DNA]</scope>
    <source>
        <strain evidence="8 9">JLT2011</strain>
    </source>
</reference>
<organism evidence="8 9">
    <name type="scientific">Christiangramia flava JLT2011</name>
    <dbReference type="NCBI Taxonomy" id="1229726"/>
    <lineage>
        <taxon>Bacteria</taxon>
        <taxon>Pseudomonadati</taxon>
        <taxon>Bacteroidota</taxon>
        <taxon>Flavobacteriia</taxon>
        <taxon>Flavobacteriales</taxon>
        <taxon>Flavobacteriaceae</taxon>
        <taxon>Christiangramia</taxon>
    </lineage>
</organism>
<keyword evidence="4" id="KW-0472">Membrane</keyword>
<evidence type="ECO:0000256" key="3">
    <source>
        <dbReference type="ARBA" id="ARBA00022729"/>
    </source>
</evidence>
<dbReference type="InterPro" id="IPR012944">
    <property type="entry name" value="SusD_RagB_dom"/>
</dbReference>
<dbReference type="STRING" id="1229726.GRFL_0290"/>
<keyword evidence="3" id="KW-0732">Signal</keyword>
<proteinExistence type="inferred from homology"/>
<dbReference type="AlphaFoldDB" id="A0A1L7I1E7"/>
<dbReference type="PROSITE" id="PS51257">
    <property type="entry name" value="PROKAR_LIPOPROTEIN"/>
    <property type="match status" value="1"/>
</dbReference>
<gene>
    <name evidence="8" type="ORF">GRFL_0290</name>
</gene>
<dbReference type="Gene3D" id="1.25.40.10">
    <property type="entry name" value="Tetratricopeptide repeat domain"/>
    <property type="match status" value="1"/>
</dbReference>
<name>A0A1L7I1E7_9FLAO</name>
<dbReference type="EMBL" id="CP016359">
    <property type="protein sequence ID" value="APU67014.1"/>
    <property type="molecule type" value="Genomic_DNA"/>
</dbReference>
<evidence type="ECO:0000256" key="4">
    <source>
        <dbReference type="ARBA" id="ARBA00023136"/>
    </source>
</evidence>
<evidence type="ECO:0000256" key="1">
    <source>
        <dbReference type="ARBA" id="ARBA00004442"/>
    </source>
</evidence>
<dbReference type="Gene3D" id="1.10.3780.10">
    <property type="entry name" value="SusD-like"/>
    <property type="match status" value="1"/>
</dbReference>
<dbReference type="InterPro" id="IPR033985">
    <property type="entry name" value="SusD-like_N"/>
</dbReference>
<dbReference type="Pfam" id="PF14322">
    <property type="entry name" value="SusD-like_3"/>
    <property type="match status" value="1"/>
</dbReference>
<dbReference type="KEGG" id="gfl:GRFL_0290"/>
<comment type="similarity">
    <text evidence="2">Belongs to the SusD family.</text>
</comment>
<keyword evidence="9" id="KW-1185">Reference proteome</keyword>
<feature type="domain" description="RagB/SusD" evidence="6">
    <location>
        <begin position="284"/>
        <end position="542"/>
    </location>
</feature>
<accession>A0A1L7I1E7</accession>
<dbReference type="Proteomes" id="UP000186230">
    <property type="component" value="Chromosome"/>
</dbReference>
<protein>
    <submittedName>
        <fullName evidence="8">SusD, outer membrane protein</fullName>
    </submittedName>
</protein>
<evidence type="ECO:0000259" key="6">
    <source>
        <dbReference type="Pfam" id="PF07980"/>
    </source>
</evidence>
<keyword evidence="5" id="KW-0998">Cell outer membrane</keyword>
<evidence type="ECO:0000313" key="9">
    <source>
        <dbReference type="Proteomes" id="UP000186230"/>
    </source>
</evidence>
<evidence type="ECO:0000256" key="2">
    <source>
        <dbReference type="ARBA" id="ARBA00006275"/>
    </source>
</evidence>
<comment type="subcellular location">
    <subcellularLocation>
        <location evidence="1">Cell outer membrane</location>
    </subcellularLocation>
</comment>
<evidence type="ECO:0000313" key="8">
    <source>
        <dbReference type="EMBL" id="APU67014.1"/>
    </source>
</evidence>
<dbReference type="Gene3D" id="1.25.40.390">
    <property type="match status" value="1"/>
</dbReference>
<dbReference type="InterPro" id="IPR011990">
    <property type="entry name" value="TPR-like_helical_dom_sf"/>
</dbReference>
<evidence type="ECO:0000256" key="5">
    <source>
        <dbReference type="ARBA" id="ARBA00023237"/>
    </source>
</evidence>
<dbReference type="GO" id="GO:0009279">
    <property type="term" value="C:cell outer membrane"/>
    <property type="evidence" value="ECO:0007669"/>
    <property type="project" value="UniProtKB-SubCell"/>
</dbReference>
<dbReference type="Pfam" id="PF07980">
    <property type="entry name" value="SusD_RagB"/>
    <property type="match status" value="1"/>
</dbReference>
<dbReference type="SUPFAM" id="SSF48452">
    <property type="entry name" value="TPR-like"/>
    <property type="match status" value="1"/>
</dbReference>
<evidence type="ECO:0000259" key="7">
    <source>
        <dbReference type="Pfam" id="PF14322"/>
    </source>
</evidence>
<feature type="domain" description="SusD-like N-terminal" evidence="7">
    <location>
        <begin position="94"/>
        <end position="233"/>
    </location>
</feature>
<sequence>MKRMKRYSSIKIIASFLLILGTIGCTDLEETTYSELSKSNFYNNKLEIIQATLRPFTHMQAWLAFTGQNGYYYMNELSADQVAWPQKGRHGYDNGDHIRMHYHTYTPQEGRIQNAWSLMWTGVGYVNSAIEDIEQVDPAQANVTQEELESLIAESKVLRAYHYMKIMDLWGNVPIVTQVGIPENPETQSREAVFNFVEAELLENVEKLQPLSPQLLGRVSRAVGYSMLSELYLNAQVWSGQERWDDCIKYADKVINGEGGSLTGNMQLDPDPLGPFNNTNENSPENIFQFPFSRNNGFGYNWAAFYMGFSNMTKALDVNYSGWNAFVVIPTAFDAYQENDIRKQEWFLFGPQYKYGTDEPILGSEEYNGQPFVYVNNIRRNTEGQTGEGSMTDGEENSGARFNKYRSGTQDDPNYLENDFVIYRLTEMYFNKAEALMRKNGGSATQEAVDLINDSRSRYFSADDWASEQYATSTLTLEELLAERGREFIFEGKRRTDLIRFGEFTTGTWWDKNPDGADYTKLFPIPYRQVNTNPNLVQNPGY</sequence>